<dbReference type="RefSeq" id="WP_067390901.1">
    <property type="nucleotide sequence ID" value="NZ_BAAAHU010000043.1"/>
</dbReference>
<organism evidence="1 2">
    <name type="scientific">Streptomyces thermogriseus</name>
    <dbReference type="NCBI Taxonomy" id="75292"/>
    <lineage>
        <taxon>Bacteria</taxon>
        <taxon>Bacillati</taxon>
        <taxon>Actinomycetota</taxon>
        <taxon>Actinomycetes</taxon>
        <taxon>Kitasatosporales</taxon>
        <taxon>Streptomycetaceae</taxon>
        <taxon>Streptomyces</taxon>
    </lineage>
</organism>
<protein>
    <submittedName>
        <fullName evidence="1">Uncharacterized protein</fullName>
    </submittedName>
</protein>
<evidence type="ECO:0000313" key="1">
    <source>
        <dbReference type="EMBL" id="GAA1013065.1"/>
    </source>
</evidence>
<dbReference type="EMBL" id="BAAAHU010000043">
    <property type="protein sequence ID" value="GAA1013065.1"/>
    <property type="molecule type" value="Genomic_DNA"/>
</dbReference>
<name>A0ABN1T2S8_9ACTN</name>
<comment type="caution">
    <text evidence="1">The sequence shown here is derived from an EMBL/GenBank/DDBJ whole genome shotgun (WGS) entry which is preliminary data.</text>
</comment>
<sequence length="210" mass="22983">MNSRTDEGRTRWVFDGRIAGIGTASGTRLVLGCWTHSPFGPFGDVMIERRDGHRVLLAPDSRTARFIAATYVFDEVRVEPVRVTVEGDRWTVASDSLTLRFTTGRRGPPGLVLRAVPRALAIRPRWIEAVGLPARLLRGVRTRGTAGGGRHEWYGAQDLHPVRSAGAVLEGVDLGPPAAVVPPVRFGFGSTPRRPCLVRVTTTVEERREG</sequence>
<gene>
    <name evidence="1" type="ORF">GCM10009564_38590</name>
</gene>
<proteinExistence type="predicted"/>
<dbReference type="Proteomes" id="UP001501072">
    <property type="component" value="Unassembled WGS sequence"/>
</dbReference>
<evidence type="ECO:0000313" key="2">
    <source>
        <dbReference type="Proteomes" id="UP001501072"/>
    </source>
</evidence>
<reference evidence="1 2" key="1">
    <citation type="journal article" date="2019" name="Int. J. Syst. Evol. Microbiol.">
        <title>The Global Catalogue of Microorganisms (GCM) 10K type strain sequencing project: providing services to taxonomists for standard genome sequencing and annotation.</title>
        <authorList>
            <consortium name="The Broad Institute Genomics Platform"/>
            <consortium name="The Broad Institute Genome Sequencing Center for Infectious Disease"/>
            <person name="Wu L."/>
            <person name="Ma J."/>
        </authorList>
    </citation>
    <scope>NUCLEOTIDE SEQUENCE [LARGE SCALE GENOMIC DNA]</scope>
    <source>
        <strain evidence="1 2">JCM 11269</strain>
    </source>
</reference>
<accession>A0ABN1T2S8</accession>
<keyword evidence="2" id="KW-1185">Reference proteome</keyword>